<dbReference type="InterPro" id="IPR013106">
    <property type="entry name" value="Ig_V-set"/>
</dbReference>
<protein>
    <recommendedName>
        <fullName evidence="10">Ig-like domain-containing protein</fullName>
    </recommendedName>
</protein>
<dbReference type="GO" id="GO:0009617">
    <property type="term" value="P:response to bacterium"/>
    <property type="evidence" value="ECO:0007669"/>
    <property type="project" value="TreeGrafter"/>
</dbReference>
<keyword evidence="5 8" id="KW-0472">Membrane</keyword>
<accession>A0A9W7TR64</accession>
<dbReference type="GO" id="GO:0002376">
    <property type="term" value="P:immune system process"/>
    <property type="evidence" value="ECO:0007669"/>
    <property type="project" value="UniProtKB-KW"/>
</dbReference>
<gene>
    <name evidence="11" type="ORF">IRJ41_017677</name>
</gene>
<keyword evidence="8" id="KW-0812">Transmembrane</keyword>
<organism evidence="11 12">
    <name type="scientific">Triplophysa rosa</name>
    <name type="common">Cave loach</name>
    <dbReference type="NCBI Taxonomy" id="992332"/>
    <lineage>
        <taxon>Eukaryota</taxon>
        <taxon>Metazoa</taxon>
        <taxon>Chordata</taxon>
        <taxon>Craniata</taxon>
        <taxon>Vertebrata</taxon>
        <taxon>Euteleostomi</taxon>
        <taxon>Actinopterygii</taxon>
        <taxon>Neopterygii</taxon>
        <taxon>Teleostei</taxon>
        <taxon>Ostariophysi</taxon>
        <taxon>Cypriniformes</taxon>
        <taxon>Nemacheilidae</taxon>
        <taxon>Triplophysa</taxon>
    </lineage>
</organism>
<proteinExistence type="predicted"/>
<feature type="chain" id="PRO_5040753373" description="Ig-like domain-containing protein" evidence="9">
    <location>
        <begin position="22"/>
        <end position="349"/>
    </location>
</feature>
<dbReference type="SUPFAM" id="SSF48726">
    <property type="entry name" value="Immunoglobulin"/>
    <property type="match status" value="2"/>
</dbReference>
<reference evidence="11" key="1">
    <citation type="submission" date="2021-02" db="EMBL/GenBank/DDBJ databases">
        <title>Comparative genomics reveals that relaxation of natural selection precedes convergent phenotypic evolution of cavefish.</title>
        <authorList>
            <person name="Peng Z."/>
        </authorList>
    </citation>
    <scope>NUCLEOTIDE SEQUENCE</scope>
    <source>
        <tissue evidence="11">Muscle</tissue>
    </source>
</reference>
<dbReference type="PROSITE" id="PS50835">
    <property type="entry name" value="IG_LIKE"/>
    <property type="match status" value="2"/>
</dbReference>
<dbReference type="SMART" id="SM00408">
    <property type="entry name" value="IGc2"/>
    <property type="match status" value="1"/>
</dbReference>
<dbReference type="Gene3D" id="2.60.40.10">
    <property type="entry name" value="Immunoglobulins"/>
    <property type="match status" value="2"/>
</dbReference>
<evidence type="ECO:0000313" key="12">
    <source>
        <dbReference type="Proteomes" id="UP001059041"/>
    </source>
</evidence>
<keyword evidence="4" id="KW-0391">Immunity</keyword>
<evidence type="ECO:0000256" key="3">
    <source>
        <dbReference type="ARBA" id="ARBA00022729"/>
    </source>
</evidence>
<dbReference type="InterPro" id="IPR003599">
    <property type="entry name" value="Ig_sub"/>
</dbReference>
<sequence>MWVSFMSCVSVILLNMYTSKSEFASQPDPVMSVSVGDNVILRCFILNNYDDPVVWYKQTSGQQPSIVALVQMVKYVENPDFYNEFKSQKRFTIEKANGMCHLKITNVTASDEGMYYCGGKNYEIFFAGGTYLNLKGLQNTQHELYVSVLQRPASVSVHSGDTVMLMCSVLSERTSEDIRMFWFRSDSGKSVPQIIYTYNQSDQCEIDSATQNCTNNLYKDIVSQTDAGMYYCALITCGKILFGNGTKIHVEKSVESIVIILGVLLGFCVVVIIAQAVSYHKKARHYYNRENVQDTDKHHPSSQDCDALHYAAPHFKEGKNRRMRRKEAPQDSVYSQLNYLRVTDHTIFE</sequence>
<dbReference type="AlphaFoldDB" id="A0A9W7TR64"/>
<dbReference type="InterPro" id="IPR052051">
    <property type="entry name" value="TCR_complex_component"/>
</dbReference>
<keyword evidence="6" id="KW-1015">Disulfide bond</keyword>
<dbReference type="GO" id="GO:0005886">
    <property type="term" value="C:plasma membrane"/>
    <property type="evidence" value="ECO:0007669"/>
    <property type="project" value="UniProtKB-SubCell"/>
</dbReference>
<feature type="domain" description="Ig-like" evidence="10">
    <location>
        <begin position="146"/>
        <end position="255"/>
    </location>
</feature>
<keyword evidence="8" id="KW-1133">Transmembrane helix</keyword>
<dbReference type="PANTHER" id="PTHR19433:SF133">
    <property type="entry name" value="IMMUNE-TYPE RECEPTOR 5 PRECURSOR-RELATED"/>
    <property type="match status" value="1"/>
</dbReference>
<evidence type="ECO:0000313" key="11">
    <source>
        <dbReference type="EMBL" id="KAI7801785.1"/>
    </source>
</evidence>
<evidence type="ECO:0000259" key="10">
    <source>
        <dbReference type="PROSITE" id="PS50835"/>
    </source>
</evidence>
<keyword evidence="2" id="KW-1003">Cell membrane</keyword>
<evidence type="ECO:0000256" key="8">
    <source>
        <dbReference type="SAM" id="Phobius"/>
    </source>
</evidence>
<evidence type="ECO:0000256" key="2">
    <source>
        <dbReference type="ARBA" id="ARBA00022475"/>
    </source>
</evidence>
<dbReference type="SMART" id="SM00406">
    <property type="entry name" value="IGv"/>
    <property type="match status" value="2"/>
</dbReference>
<feature type="signal peptide" evidence="9">
    <location>
        <begin position="1"/>
        <end position="21"/>
    </location>
</feature>
<dbReference type="InterPro" id="IPR036179">
    <property type="entry name" value="Ig-like_dom_sf"/>
</dbReference>
<dbReference type="Proteomes" id="UP001059041">
    <property type="component" value="Linkage Group LG13"/>
</dbReference>
<evidence type="ECO:0000256" key="9">
    <source>
        <dbReference type="SAM" id="SignalP"/>
    </source>
</evidence>
<dbReference type="PANTHER" id="PTHR19433">
    <property type="entry name" value="T-CELL RECEPTOR ALPHA CHAIN V REGION-RELATED"/>
    <property type="match status" value="1"/>
</dbReference>
<dbReference type="InterPro" id="IPR013783">
    <property type="entry name" value="Ig-like_fold"/>
</dbReference>
<evidence type="ECO:0000256" key="4">
    <source>
        <dbReference type="ARBA" id="ARBA00022859"/>
    </source>
</evidence>
<dbReference type="EMBL" id="JAFHDT010000013">
    <property type="protein sequence ID" value="KAI7801785.1"/>
    <property type="molecule type" value="Genomic_DNA"/>
</dbReference>
<dbReference type="InterPro" id="IPR003598">
    <property type="entry name" value="Ig_sub2"/>
</dbReference>
<keyword evidence="7" id="KW-0325">Glycoprotein</keyword>
<evidence type="ECO:0000256" key="6">
    <source>
        <dbReference type="ARBA" id="ARBA00023157"/>
    </source>
</evidence>
<feature type="transmembrane region" description="Helical" evidence="8">
    <location>
        <begin position="257"/>
        <end position="279"/>
    </location>
</feature>
<comment type="subcellular location">
    <subcellularLocation>
        <location evidence="1">Cell membrane</location>
    </subcellularLocation>
</comment>
<dbReference type="CDD" id="cd00099">
    <property type="entry name" value="IgV"/>
    <property type="match status" value="1"/>
</dbReference>
<dbReference type="Pfam" id="PF07686">
    <property type="entry name" value="V-set"/>
    <property type="match status" value="2"/>
</dbReference>
<comment type="caution">
    <text evidence="11">The sequence shown here is derived from an EMBL/GenBank/DDBJ whole genome shotgun (WGS) entry which is preliminary data.</text>
</comment>
<dbReference type="SMART" id="SM00409">
    <property type="entry name" value="IG"/>
    <property type="match status" value="2"/>
</dbReference>
<evidence type="ECO:0000256" key="5">
    <source>
        <dbReference type="ARBA" id="ARBA00023136"/>
    </source>
</evidence>
<name>A0A9W7TR64_TRIRA</name>
<feature type="domain" description="Ig-like" evidence="10">
    <location>
        <begin position="21"/>
        <end position="117"/>
    </location>
</feature>
<evidence type="ECO:0000256" key="1">
    <source>
        <dbReference type="ARBA" id="ARBA00004236"/>
    </source>
</evidence>
<evidence type="ECO:0000256" key="7">
    <source>
        <dbReference type="ARBA" id="ARBA00023180"/>
    </source>
</evidence>
<keyword evidence="12" id="KW-1185">Reference proteome</keyword>
<dbReference type="InterPro" id="IPR007110">
    <property type="entry name" value="Ig-like_dom"/>
</dbReference>
<keyword evidence="3 9" id="KW-0732">Signal</keyword>